<name>A0A2T7UPQ5_9RHOB</name>
<dbReference type="AlphaFoldDB" id="A0A2T7UPQ5"/>
<gene>
    <name evidence="3" type="ORF">DDE23_15850</name>
</gene>
<dbReference type="InterPro" id="IPR051785">
    <property type="entry name" value="MMCE/EMCE_epimerase"/>
</dbReference>
<keyword evidence="1" id="KW-0479">Metal-binding</keyword>
<dbReference type="PANTHER" id="PTHR43048:SF3">
    <property type="entry name" value="METHYLMALONYL-COA EPIMERASE, MITOCHONDRIAL"/>
    <property type="match status" value="1"/>
</dbReference>
<dbReference type="Proteomes" id="UP000244810">
    <property type="component" value="Unassembled WGS sequence"/>
</dbReference>
<protein>
    <recommendedName>
        <fullName evidence="2">VOC domain-containing protein</fullName>
    </recommendedName>
</protein>
<dbReference type="InterPro" id="IPR029068">
    <property type="entry name" value="Glyas_Bleomycin-R_OHBP_Dase"/>
</dbReference>
<sequence length="141" mass="15175">MRLSHVNLVARDGEGLTAFYVAAFGLQVLRARRLVDGPVFFRGMGLARAFHSTWLGFPEGGPFLEIFDFDAPVWTTPQGPDAPGLRHLAFRVTDLAATRERVLAAGGSAQGAITNLGSEAAPILAVYLRDPEGNLLELEQA</sequence>
<dbReference type="PANTHER" id="PTHR43048">
    <property type="entry name" value="METHYLMALONYL-COA EPIMERASE"/>
    <property type="match status" value="1"/>
</dbReference>
<dbReference type="RefSeq" id="WP_107752831.1">
    <property type="nucleotide sequence ID" value="NZ_QBKF01000008.1"/>
</dbReference>
<dbReference type="OrthoDB" id="9812656at2"/>
<dbReference type="EMBL" id="QDDR01000008">
    <property type="protein sequence ID" value="PVE46619.1"/>
    <property type="molecule type" value="Genomic_DNA"/>
</dbReference>
<accession>A0A2T7UPQ5</accession>
<evidence type="ECO:0000256" key="1">
    <source>
        <dbReference type="ARBA" id="ARBA00022723"/>
    </source>
</evidence>
<dbReference type="GO" id="GO:0046491">
    <property type="term" value="P:L-methylmalonyl-CoA metabolic process"/>
    <property type="evidence" value="ECO:0007669"/>
    <property type="project" value="TreeGrafter"/>
</dbReference>
<dbReference type="InterPro" id="IPR004360">
    <property type="entry name" value="Glyas_Fos-R_dOase_dom"/>
</dbReference>
<evidence type="ECO:0000313" key="4">
    <source>
        <dbReference type="Proteomes" id="UP000244810"/>
    </source>
</evidence>
<reference evidence="3 4" key="1">
    <citation type="journal article" date="2011" name="Syst. Appl. Microbiol.">
        <title>Defluviimonas denitrificans gen. nov., sp. nov., and Pararhodobacter aggregans gen. nov., sp. nov., non-phototrophic Rhodobacteraceae from the biofilter of a marine aquaculture.</title>
        <authorList>
            <person name="Foesel B.U."/>
            <person name="Drake H.L."/>
            <person name="Schramm A."/>
        </authorList>
    </citation>
    <scope>NUCLEOTIDE SEQUENCE [LARGE SCALE GENOMIC DNA]</scope>
    <source>
        <strain evidence="3 4">D1-19</strain>
    </source>
</reference>
<evidence type="ECO:0000259" key="2">
    <source>
        <dbReference type="PROSITE" id="PS51819"/>
    </source>
</evidence>
<dbReference type="SUPFAM" id="SSF54593">
    <property type="entry name" value="Glyoxalase/Bleomycin resistance protein/Dihydroxybiphenyl dioxygenase"/>
    <property type="match status" value="1"/>
</dbReference>
<dbReference type="GO" id="GO:0046872">
    <property type="term" value="F:metal ion binding"/>
    <property type="evidence" value="ECO:0007669"/>
    <property type="project" value="UniProtKB-KW"/>
</dbReference>
<dbReference type="PROSITE" id="PS51819">
    <property type="entry name" value="VOC"/>
    <property type="match status" value="1"/>
</dbReference>
<proteinExistence type="predicted"/>
<organism evidence="3 4">
    <name type="scientific">Pararhodobacter aggregans</name>
    <dbReference type="NCBI Taxonomy" id="404875"/>
    <lineage>
        <taxon>Bacteria</taxon>
        <taxon>Pseudomonadati</taxon>
        <taxon>Pseudomonadota</taxon>
        <taxon>Alphaproteobacteria</taxon>
        <taxon>Rhodobacterales</taxon>
        <taxon>Paracoccaceae</taxon>
        <taxon>Pararhodobacter</taxon>
    </lineage>
</organism>
<comment type="caution">
    <text evidence="3">The sequence shown here is derived from an EMBL/GenBank/DDBJ whole genome shotgun (WGS) entry which is preliminary data.</text>
</comment>
<keyword evidence="4" id="KW-1185">Reference proteome</keyword>
<evidence type="ECO:0000313" key="3">
    <source>
        <dbReference type="EMBL" id="PVE46619.1"/>
    </source>
</evidence>
<feature type="domain" description="VOC" evidence="2">
    <location>
        <begin position="2"/>
        <end position="141"/>
    </location>
</feature>
<dbReference type="Pfam" id="PF00903">
    <property type="entry name" value="Glyoxalase"/>
    <property type="match status" value="1"/>
</dbReference>
<dbReference type="InterPro" id="IPR037523">
    <property type="entry name" value="VOC_core"/>
</dbReference>
<dbReference type="Gene3D" id="3.10.180.10">
    <property type="entry name" value="2,3-Dihydroxybiphenyl 1,2-Dioxygenase, domain 1"/>
    <property type="match status" value="1"/>
</dbReference>
<dbReference type="GO" id="GO:0004493">
    <property type="term" value="F:methylmalonyl-CoA epimerase activity"/>
    <property type="evidence" value="ECO:0007669"/>
    <property type="project" value="TreeGrafter"/>
</dbReference>